<feature type="domain" description="Protein-arginine deiminase C-terminal" evidence="9">
    <location>
        <begin position="274"/>
        <end position="656"/>
    </location>
</feature>
<dbReference type="KEGG" id="xla:108695959"/>
<evidence type="ECO:0000313" key="12">
    <source>
        <dbReference type="Proteomes" id="UP000186698"/>
    </source>
</evidence>
<sequence>MAQRSVSISYQGPTYEVCVVGQELTLDIYRSVPSGAESFEIMRTPSIDISLIYNKNHTEKAQKGTKVSLYKSPVIVMSSAEASADLNDCKVKVFYYGTGDSPVGSALLYLTCVYVSLDADVSRTGAVSRGVKDKGSWSWGPDGKGAILLVNCDRDREGSGGTDSTDVGAPNAADIKDMSPMVLTMEGPKEVFKFHQLILHIPPSQATKVRLYHKGDYGYLHVLGGAKLSYEVQRGNNREMGFYVEGLDFPDVDFPGLVHISLSLQRISDSHELFVEKVAFRLTPWIMTPNTQKPLEVYVCSVQDNWPFLKELMSFVKKAQCQLNMCPELENCGDRWIQDEMEFGYIEAPHKCFPVVFDSPRDRGLNGMPFNRFLGRDFGYVTREPENKDDVSDLDSFGNLEISPPVKAKGKNYPLGRILIGGTLPNSDPLSPAITRASMNKVLKDFLAAQLVQSPVELYSDWLFVGHIDEFMSFVPAPDKKGFRLLLASPNVCLELLREKEKQNYGGTLMFEGLDIVPYSITEILSDDKVLKGSAYAQKCIDLNRNIMKEELGLSEEDIIDIPMLFKLVSGYNQAESFFPNMVNMLVLGQFLGIPKPFGPKINGKCCLEQKVCSLLEPLGLDCTFIDDFGPYHQKCGEVHCGTNVIRKPFSDKWWHCLP</sequence>
<keyword evidence="4" id="KW-0963">Cytoplasm</keyword>
<dbReference type="GO" id="GO:0005634">
    <property type="term" value="C:nucleus"/>
    <property type="evidence" value="ECO:0000318"/>
    <property type="project" value="GO_Central"/>
</dbReference>
<evidence type="ECO:0000256" key="6">
    <source>
        <dbReference type="ARBA" id="ARBA00022837"/>
    </source>
</evidence>
<dbReference type="SUPFAM" id="SSF55909">
    <property type="entry name" value="Pentein"/>
    <property type="match status" value="1"/>
</dbReference>
<dbReference type="GeneID" id="108695959"/>
<dbReference type="Gene3D" id="2.60.40.1700">
    <property type="entry name" value="Protein-arginine deiminase, central domain"/>
    <property type="match status" value="1"/>
</dbReference>
<accession>A0A8J1L8F3</accession>
<dbReference type="GO" id="GO:0005737">
    <property type="term" value="C:cytoplasm"/>
    <property type="evidence" value="ECO:0000318"/>
    <property type="project" value="GO_Central"/>
</dbReference>
<evidence type="ECO:0000256" key="4">
    <source>
        <dbReference type="ARBA" id="ARBA00022490"/>
    </source>
</evidence>
<dbReference type="InterPro" id="IPR013530">
    <property type="entry name" value="PAD_C"/>
</dbReference>
<keyword evidence="6" id="KW-0106">Calcium</keyword>
<dbReference type="AlphaFoldDB" id="A0A8J1L8F3"/>
<dbReference type="GO" id="GO:0005509">
    <property type="term" value="F:calcium ion binding"/>
    <property type="evidence" value="ECO:0007669"/>
    <property type="project" value="InterPro"/>
</dbReference>
<comment type="subcellular location">
    <subcellularLocation>
        <location evidence="1">Cytoplasm</location>
    </subcellularLocation>
</comment>
<reference evidence="13" key="1">
    <citation type="submission" date="2025-08" db="UniProtKB">
        <authorList>
            <consortium name="RefSeq"/>
        </authorList>
    </citation>
    <scope>IDENTIFICATION</scope>
    <source>
        <strain evidence="13">J_2021</strain>
        <tissue evidence="13">Erythrocytes</tissue>
    </source>
</reference>
<evidence type="ECO:0000259" key="9">
    <source>
        <dbReference type="Pfam" id="PF03068"/>
    </source>
</evidence>
<name>A0A8J1L8F3_XENLA</name>
<dbReference type="FunFam" id="2.60.40.1700:FF:000001">
    <property type="entry name" value="Protein-arginine deiminase type-2"/>
    <property type="match status" value="1"/>
</dbReference>
<dbReference type="InterPro" id="IPR013733">
    <property type="entry name" value="Prot_Arg_deaminase_cen_dom"/>
</dbReference>
<organism evidence="12 13">
    <name type="scientific">Xenopus laevis</name>
    <name type="common">African clawed frog</name>
    <dbReference type="NCBI Taxonomy" id="8355"/>
    <lineage>
        <taxon>Eukaryota</taxon>
        <taxon>Metazoa</taxon>
        <taxon>Chordata</taxon>
        <taxon>Craniata</taxon>
        <taxon>Vertebrata</taxon>
        <taxon>Euteleostomi</taxon>
        <taxon>Amphibia</taxon>
        <taxon>Batrachia</taxon>
        <taxon>Anura</taxon>
        <taxon>Pipoidea</taxon>
        <taxon>Pipidae</taxon>
        <taxon>Xenopodinae</taxon>
        <taxon>Xenopus</taxon>
        <taxon>Xenopus</taxon>
    </lineage>
</organism>
<dbReference type="Proteomes" id="UP000186698">
    <property type="component" value="Chromosome 7L"/>
</dbReference>
<evidence type="ECO:0000256" key="5">
    <source>
        <dbReference type="ARBA" id="ARBA00022801"/>
    </source>
</evidence>
<dbReference type="Pfam" id="PF03068">
    <property type="entry name" value="PAD"/>
    <property type="match status" value="1"/>
</dbReference>
<dbReference type="GO" id="GO:0004668">
    <property type="term" value="F:protein-arginine deiminase activity"/>
    <property type="evidence" value="ECO:0000318"/>
    <property type="project" value="GO_Central"/>
</dbReference>
<dbReference type="InterPro" id="IPR038685">
    <property type="entry name" value="PAD_N_sf"/>
</dbReference>
<dbReference type="OrthoDB" id="5102063at2759"/>
<feature type="active site" evidence="8">
    <location>
        <position position="339"/>
    </location>
</feature>
<feature type="active site" evidence="8">
    <location>
        <position position="469"/>
    </location>
</feature>
<dbReference type="CTD" id="108695959"/>
<dbReference type="SUPFAM" id="SSF49503">
    <property type="entry name" value="Cupredoxins"/>
    <property type="match status" value="1"/>
</dbReference>
<dbReference type="PANTHER" id="PTHR10837:SF22">
    <property type="entry name" value="PROTEIN-ARGININE DEIMINASE"/>
    <property type="match status" value="1"/>
</dbReference>
<evidence type="ECO:0000256" key="7">
    <source>
        <dbReference type="ARBA" id="ARBA00048487"/>
    </source>
</evidence>
<evidence type="ECO:0000256" key="2">
    <source>
        <dbReference type="ARBA" id="ARBA00008166"/>
    </source>
</evidence>
<comment type="catalytic activity">
    <reaction evidence="7">
        <text>L-arginyl-[protein] + H2O = L-citrullyl-[protein] + NH4(+)</text>
        <dbReference type="Rhea" id="RHEA:18089"/>
        <dbReference type="Rhea" id="RHEA-COMP:10532"/>
        <dbReference type="Rhea" id="RHEA-COMP:10588"/>
        <dbReference type="ChEBI" id="CHEBI:15377"/>
        <dbReference type="ChEBI" id="CHEBI:28938"/>
        <dbReference type="ChEBI" id="CHEBI:29965"/>
        <dbReference type="ChEBI" id="CHEBI:83397"/>
        <dbReference type="EC" id="3.5.3.15"/>
    </reaction>
</comment>
<evidence type="ECO:0000256" key="1">
    <source>
        <dbReference type="ARBA" id="ARBA00004496"/>
    </source>
</evidence>
<feature type="active site" evidence="8">
    <location>
        <position position="467"/>
    </location>
</feature>
<dbReference type="InterPro" id="IPR013732">
    <property type="entry name" value="PAD_N"/>
</dbReference>
<dbReference type="RefSeq" id="XP_041425818.1">
    <property type="nucleotide sequence ID" value="XM_041569884.1"/>
</dbReference>
<proteinExistence type="inferred from homology"/>
<dbReference type="PANTHER" id="PTHR10837">
    <property type="entry name" value="PEPTIDYLARGININE DEIMINASE"/>
    <property type="match status" value="1"/>
</dbReference>
<dbReference type="Pfam" id="PF08527">
    <property type="entry name" value="PAD_M"/>
    <property type="match status" value="1"/>
</dbReference>
<dbReference type="EC" id="3.5.3.15" evidence="3"/>
<evidence type="ECO:0000256" key="8">
    <source>
        <dbReference type="PIRSR" id="PIRSR001247-1"/>
    </source>
</evidence>
<dbReference type="Gene3D" id="3.75.10.10">
    <property type="entry name" value="L-arginine/glycine Amidinotransferase, Chain A"/>
    <property type="match status" value="1"/>
</dbReference>
<evidence type="ECO:0000313" key="13">
    <source>
        <dbReference type="RefSeq" id="XP_041425818.1"/>
    </source>
</evidence>
<protein>
    <recommendedName>
        <fullName evidence="3">protein-arginine deiminase</fullName>
        <ecNumber evidence="3">3.5.3.15</ecNumber>
    </recommendedName>
</protein>
<dbReference type="InterPro" id="IPR008972">
    <property type="entry name" value="Cupredoxin"/>
</dbReference>
<evidence type="ECO:0000259" key="11">
    <source>
        <dbReference type="Pfam" id="PF08527"/>
    </source>
</evidence>
<feature type="domain" description="Protein-arginine deiminase (PAD) N-terminal" evidence="10">
    <location>
        <begin position="2"/>
        <end position="111"/>
    </location>
</feature>
<evidence type="ECO:0000259" key="10">
    <source>
        <dbReference type="Pfam" id="PF08526"/>
    </source>
</evidence>
<keyword evidence="5" id="KW-0378">Hydrolase</keyword>
<dbReference type="PIRSF" id="PIRSF001247">
    <property type="entry name" value="Protein-arginine_deiminase"/>
    <property type="match status" value="1"/>
</dbReference>
<dbReference type="Gene3D" id="2.60.40.1860">
    <property type="entry name" value="Protein-arginine deiminase, N-terminal domain"/>
    <property type="match status" value="1"/>
</dbReference>
<evidence type="ECO:0000256" key="3">
    <source>
        <dbReference type="ARBA" id="ARBA00012200"/>
    </source>
</evidence>
<dbReference type="InterPro" id="IPR004303">
    <property type="entry name" value="PAD"/>
</dbReference>
<comment type="similarity">
    <text evidence="2">Belongs to the protein arginine deiminase family.</text>
</comment>
<dbReference type="InterPro" id="IPR036556">
    <property type="entry name" value="PAD_central_sf"/>
</dbReference>
<dbReference type="SUPFAM" id="SSF110083">
    <property type="entry name" value="Peptidylarginine deiminase Pad4, middle domain"/>
    <property type="match status" value="1"/>
</dbReference>
<keyword evidence="12" id="KW-1185">Reference proteome</keyword>
<dbReference type="Pfam" id="PF08526">
    <property type="entry name" value="PAD_N"/>
    <property type="match status" value="1"/>
</dbReference>
<dbReference type="FunFam" id="3.75.10.10:FF:000003">
    <property type="entry name" value="Protein-arginine deiminase type-2"/>
    <property type="match status" value="1"/>
</dbReference>
<feature type="active site" evidence="8">
    <location>
        <position position="641"/>
    </location>
</feature>
<gene>
    <name evidence="13" type="primary">LOC108695959</name>
</gene>
<feature type="domain" description="Protein-arginine deiminase (PAD) central" evidence="11">
    <location>
        <begin position="113"/>
        <end position="264"/>
    </location>
</feature>